<feature type="region of interest" description="Disordered" evidence="1">
    <location>
        <begin position="306"/>
        <end position="331"/>
    </location>
</feature>
<dbReference type="VEuPathDB" id="FungiDB:I303_01605"/>
<protein>
    <submittedName>
        <fullName evidence="2">Uncharacterized protein</fullName>
    </submittedName>
</protein>
<proteinExistence type="predicted"/>
<dbReference type="Proteomes" id="UP000078595">
    <property type="component" value="Chromosome 2"/>
</dbReference>
<evidence type="ECO:0000313" key="4">
    <source>
        <dbReference type="Proteomes" id="UP000078595"/>
    </source>
</evidence>
<sequence length="381" mass="43710">MDDHNQPDLLAKTSYRTRPSFASGGPPISQAEDFEKRSNNVDNNLDRFKGLKVRDTSMSGTLFQPYDYFERGWKQPRFIPSSAYDRQLAKERMLTPQIGGRSKKAQLGSIEESWGSGPKVSWLGEAEERKGMFELEEDPPSRNISPFREVEEGDNAGTQDEDAMEGPMEALALEQENRDPRIEIEKKRQEFLANARRGTNFESTKDLKAAFVGRRDSVELRMDLLRLHDSDEEESTDNQRFANFANPEGQQNRKTGVTLTAPEVRRDEEHDDQLRIWISDNRRMMHEQTPPQFDGRPYHAFEYDHSKSQNARPPHGHDRHSQVKQQSTSNGLITPTWTHIQAGESRHQTQAQGSTPTLVYSQSADYAFWLRRADGGSRRRG</sequence>
<feature type="compositionally biased region" description="Acidic residues" evidence="1">
    <location>
        <begin position="151"/>
        <end position="164"/>
    </location>
</feature>
<name>A0A1A6ABH5_9TREE</name>
<dbReference type="RefSeq" id="XP_018265245.1">
    <property type="nucleotide sequence ID" value="XM_018404964.1"/>
</dbReference>
<gene>
    <name evidence="2" type="ORF">I303_01605</name>
    <name evidence="3" type="ORF">I303_102255</name>
</gene>
<feature type="region of interest" description="Disordered" evidence="1">
    <location>
        <begin position="1"/>
        <end position="43"/>
    </location>
</feature>
<dbReference type="OrthoDB" id="2565338at2759"/>
<reference evidence="2" key="1">
    <citation type="submission" date="2013-07" db="EMBL/GenBank/DDBJ databases">
        <title>The Genome Sequence of Cryptococcus dejecticola CBS10117.</title>
        <authorList>
            <consortium name="The Broad Institute Genome Sequencing Platform"/>
            <person name="Cuomo C."/>
            <person name="Litvintseva A."/>
            <person name="Chen Y."/>
            <person name="Heitman J."/>
            <person name="Sun S."/>
            <person name="Springer D."/>
            <person name="Dromer F."/>
            <person name="Young S.K."/>
            <person name="Zeng Q."/>
            <person name="Gargeya S."/>
            <person name="Fitzgerald M."/>
            <person name="Abouelleil A."/>
            <person name="Alvarado L."/>
            <person name="Berlin A.M."/>
            <person name="Chapman S.B."/>
            <person name="Dewar J."/>
            <person name="Goldberg J."/>
            <person name="Griggs A."/>
            <person name="Gujja S."/>
            <person name="Hansen M."/>
            <person name="Howarth C."/>
            <person name="Imamovic A."/>
            <person name="Larimer J."/>
            <person name="McCowan C."/>
            <person name="Murphy C."/>
            <person name="Pearson M."/>
            <person name="Priest M."/>
            <person name="Roberts A."/>
            <person name="Saif S."/>
            <person name="Shea T."/>
            <person name="Sykes S."/>
            <person name="Wortman J."/>
            <person name="Nusbaum C."/>
            <person name="Birren B."/>
        </authorList>
    </citation>
    <scope>NUCLEOTIDE SEQUENCE [LARGE SCALE GENOMIC DNA]</scope>
    <source>
        <strain evidence="2">CBS 10117</strain>
    </source>
</reference>
<organism evidence="2">
    <name type="scientific">Kwoniella dejecticola CBS 10117</name>
    <dbReference type="NCBI Taxonomy" id="1296121"/>
    <lineage>
        <taxon>Eukaryota</taxon>
        <taxon>Fungi</taxon>
        <taxon>Dikarya</taxon>
        <taxon>Basidiomycota</taxon>
        <taxon>Agaricomycotina</taxon>
        <taxon>Tremellomycetes</taxon>
        <taxon>Tremellales</taxon>
        <taxon>Cryptococcaceae</taxon>
        <taxon>Kwoniella</taxon>
    </lineage>
</organism>
<evidence type="ECO:0000256" key="1">
    <source>
        <dbReference type="SAM" id="MobiDB-lite"/>
    </source>
</evidence>
<reference evidence="3" key="3">
    <citation type="submission" date="2024-02" db="EMBL/GenBank/DDBJ databases">
        <title>Comparative genomics of Cryptococcus and Kwoniella reveals pathogenesis evolution and contrasting modes of karyotype evolution via chromosome fusion or intercentromeric recombination.</title>
        <authorList>
            <person name="Coelho M.A."/>
            <person name="David-Palma M."/>
            <person name="Shea T."/>
            <person name="Bowers K."/>
            <person name="McGinley-Smith S."/>
            <person name="Mohammad A.W."/>
            <person name="Gnirke A."/>
            <person name="Yurkov A.M."/>
            <person name="Nowrousian M."/>
            <person name="Sun S."/>
            <person name="Cuomo C.A."/>
            <person name="Heitman J."/>
        </authorList>
    </citation>
    <scope>NUCLEOTIDE SEQUENCE</scope>
    <source>
        <strain evidence="3">CBS 10117</strain>
    </source>
</reference>
<feature type="compositionally biased region" description="Basic and acidic residues" evidence="1">
    <location>
        <begin position="33"/>
        <end position="43"/>
    </location>
</feature>
<reference evidence="3" key="2">
    <citation type="submission" date="2013-07" db="EMBL/GenBank/DDBJ databases">
        <authorList>
            <consortium name="The Broad Institute Genome Sequencing Platform"/>
            <person name="Cuomo C."/>
            <person name="Litvintseva A."/>
            <person name="Chen Y."/>
            <person name="Heitman J."/>
            <person name="Sun S."/>
            <person name="Springer D."/>
            <person name="Dromer F."/>
            <person name="Young S.K."/>
            <person name="Zeng Q."/>
            <person name="Gargeya S."/>
            <person name="Fitzgerald M."/>
            <person name="Abouelleil A."/>
            <person name="Alvarado L."/>
            <person name="Berlin A.M."/>
            <person name="Chapman S.B."/>
            <person name="Dewar J."/>
            <person name="Goldberg J."/>
            <person name="Griggs A."/>
            <person name="Gujja S."/>
            <person name="Hansen M."/>
            <person name="Howarth C."/>
            <person name="Imamovic A."/>
            <person name="Larimer J."/>
            <person name="McCowan C."/>
            <person name="Murphy C."/>
            <person name="Pearson M."/>
            <person name="Priest M."/>
            <person name="Roberts A."/>
            <person name="Saif S."/>
            <person name="Shea T."/>
            <person name="Sykes S."/>
            <person name="Wortman J."/>
            <person name="Nusbaum C."/>
            <person name="Birren B."/>
        </authorList>
    </citation>
    <scope>NUCLEOTIDE SEQUENCE</scope>
    <source>
        <strain evidence="3">CBS 10117</strain>
    </source>
</reference>
<dbReference type="EMBL" id="CP144531">
    <property type="protein sequence ID" value="WWC59693.1"/>
    <property type="molecule type" value="Genomic_DNA"/>
</dbReference>
<dbReference type="AlphaFoldDB" id="A0A1A6ABH5"/>
<keyword evidence="4" id="KW-1185">Reference proteome</keyword>
<evidence type="ECO:0000313" key="2">
    <source>
        <dbReference type="EMBL" id="OBR87403.1"/>
    </source>
</evidence>
<dbReference type="EMBL" id="KI894028">
    <property type="protein sequence ID" value="OBR87403.1"/>
    <property type="molecule type" value="Genomic_DNA"/>
</dbReference>
<accession>A0A1A6ABH5</accession>
<dbReference type="KEGG" id="kdj:28965304"/>
<evidence type="ECO:0000313" key="3">
    <source>
        <dbReference type="EMBL" id="WWC59693.1"/>
    </source>
</evidence>
<feature type="region of interest" description="Disordered" evidence="1">
    <location>
        <begin position="94"/>
        <end position="164"/>
    </location>
</feature>
<dbReference type="GeneID" id="28965304"/>